<keyword evidence="2" id="KW-0808">Transferase</keyword>
<accession>A0A9Q9C0J6</accession>
<dbReference type="GO" id="GO:0006654">
    <property type="term" value="P:phosphatidic acid biosynthetic process"/>
    <property type="evidence" value="ECO:0007669"/>
    <property type="project" value="TreeGrafter"/>
</dbReference>
<keyword evidence="3 6" id="KW-0012">Acyltransferase</keyword>
<evidence type="ECO:0000259" key="5">
    <source>
        <dbReference type="SMART" id="SM00563"/>
    </source>
</evidence>
<gene>
    <name evidence="7" type="ORF">LUA81_02180</name>
    <name evidence="6" type="ORF">LUA82_02200</name>
</gene>
<feature type="transmembrane region" description="Helical" evidence="4">
    <location>
        <begin position="96"/>
        <end position="114"/>
    </location>
</feature>
<dbReference type="GO" id="GO:0003841">
    <property type="term" value="F:1-acylglycerol-3-phosphate O-acyltransferase activity"/>
    <property type="evidence" value="ECO:0007669"/>
    <property type="project" value="TreeGrafter"/>
</dbReference>
<comment type="pathway">
    <text evidence="1">Lipid metabolism.</text>
</comment>
<dbReference type="AlphaFoldDB" id="A0A9Q9C0J6"/>
<feature type="transmembrane region" description="Helical" evidence="4">
    <location>
        <begin position="6"/>
        <end position="24"/>
    </location>
</feature>
<evidence type="ECO:0000313" key="7">
    <source>
        <dbReference type="EMBL" id="UTO56769.1"/>
    </source>
</evidence>
<dbReference type="SMART" id="SM00563">
    <property type="entry name" value="PlsC"/>
    <property type="match status" value="1"/>
</dbReference>
<organism evidence="6 8">
    <name type="scientific">Neoehrlichia mikurensis</name>
    <dbReference type="NCBI Taxonomy" id="89586"/>
    <lineage>
        <taxon>Bacteria</taxon>
        <taxon>Pseudomonadati</taxon>
        <taxon>Pseudomonadota</taxon>
        <taxon>Alphaproteobacteria</taxon>
        <taxon>Rickettsiales</taxon>
        <taxon>Anaplasmataceae</taxon>
        <taxon>Candidatus Neoehrlichia</taxon>
    </lineage>
</organism>
<dbReference type="Proteomes" id="UP001059822">
    <property type="component" value="Chromosome"/>
</dbReference>
<protein>
    <submittedName>
        <fullName evidence="6">1-acyl-sn-glycerol-3-phosphate acyltransferase</fullName>
    </submittedName>
</protein>
<dbReference type="PANTHER" id="PTHR10434:SF40">
    <property type="entry name" value="1-ACYL-SN-GLYCEROL-3-PHOSPHATE ACYLTRANSFERASE"/>
    <property type="match status" value="1"/>
</dbReference>
<keyword evidence="9" id="KW-1185">Reference proteome</keyword>
<dbReference type="EMBL" id="CP089286">
    <property type="protein sequence ID" value="UTO55854.1"/>
    <property type="molecule type" value="Genomic_DNA"/>
</dbReference>
<reference evidence="6" key="1">
    <citation type="journal article" date="2022" name="Microorganisms">
        <title>Assembly and Comparison of Ca. Neoehrlichia mikurensis Genomes.</title>
        <authorList>
            <person name="Azagi T."/>
            <person name="Dirks R.P."/>
            <person name="Yebra-Pimentel E.S."/>
            <person name="Schaap P.J."/>
            <person name="Koehorst J.J."/>
            <person name="Esser H.J."/>
            <person name="Sprong H."/>
        </authorList>
    </citation>
    <scope>NUCLEOTIDE SEQUENCE</scope>
    <source>
        <strain evidence="7">18-2804</strain>
        <strain evidence="6">18-2837</strain>
    </source>
</reference>
<evidence type="ECO:0000313" key="8">
    <source>
        <dbReference type="Proteomes" id="UP001059822"/>
    </source>
</evidence>
<dbReference type="InterPro" id="IPR002123">
    <property type="entry name" value="Plipid/glycerol_acylTrfase"/>
</dbReference>
<evidence type="ECO:0000256" key="3">
    <source>
        <dbReference type="ARBA" id="ARBA00023315"/>
    </source>
</evidence>
<evidence type="ECO:0000256" key="2">
    <source>
        <dbReference type="ARBA" id="ARBA00022679"/>
    </source>
</evidence>
<dbReference type="CDD" id="cd07989">
    <property type="entry name" value="LPLAT_AGPAT-like"/>
    <property type="match status" value="1"/>
</dbReference>
<evidence type="ECO:0000313" key="6">
    <source>
        <dbReference type="EMBL" id="UTO55854.1"/>
    </source>
</evidence>
<feature type="transmembrane region" description="Helical" evidence="4">
    <location>
        <begin position="162"/>
        <end position="183"/>
    </location>
</feature>
<sequence length="234" mass="26723">MIFYILSTIWAILYSIIILPLFIFMPLSIRIKCAVFGTHVLLYLCDVIDGITYEIKGKEHLPMQPYIVASEHQSPLETLILFTVFKNAVYVLKKEVIILPIFNIFFILLKMIFIDRSKKLQALKKMLKLSKLRFDEGRTIIIFPQGSRTTINKKAQYKSGVAALYSSLSVPVVPIALNTGLFWPRSLVSFKKKPGKAIIKILPPINPGLSKQEFLQQLKKNLSEASYTLCNEQQ</sequence>
<keyword evidence="4" id="KW-0812">Transmembrane</keyword>
<dbReference type="Pfam" id="PF01553">
    <property type="entry name" value="Acyltransferase"/>
    <property type="match status" value="1"/>
</dbReference>
<evidence type="ECO:0000256" key="4">
    <source>
        <dbReference type="SAM" id="Phobius"/>
    </source>
</evidence>
<dbReference type="PANTHER" id="PTHR10434">
    <property type="entry name" value="1-ACYL-SN-GLYCEROL-3-PHOSPHATE ACYLTRANSFERASE"/>
    <property type="match status" value="1"/>
</dbReference>
<evidence type="ECO:0000256" key="1">
    <source>
        <dbReference type="ARBA" id="ARBA00005189"/>
    </source>
</evidence>
<dbReference type="Proteomes" id="UP001059985">
    <property type="component" value="Chromosome"/>
</dbReference>
<feature type="domain" description="Phospholipid/glycerol acyltransferase" evidence="5">
    <location>
        <begin position="66"/>
        <end position="180"/>
    </location>
</feature>
<evidence type="ECO:0000313" key="9">
    <source>
        <dbReference type="Proteomes" id="UP001059985"/>
    </source>
</evidence>
<proteinExistence type="predicted"/>
<keyword evidence="4" id="KW-0472">Membrane</keyword>
<name>A0A9Q9C0J6_9RICK</name>
<dbReference type="EMBL" id="CP089285">
    <property type="protein sequence ID" value="UTO56769.1"/>
    <property type="molecule type" value="Genomic_DNA"/>
</dbReference>
<keyword evidence="4" id="KW-1133">Transmembrane helix</keyword>